<reference evidence="5" key="1">
    <citation type="journal article" date="2023" name="G3 (Bethesda)">
        <title>Whole genome assemblies of Zophobas morio and Tenebrio molitor.</title>
        <authorList>
            <person name="Kaur S."/>
            <person name="Stinson S.A."/>
            <person name="diCenzo G.C."/>
        </authorList>
    </citation>
    <scope>NUCLEOTIDE SEQUENCE</scope>
    <source>
        <strain evidence="5">QUZm001</strain>
    </source>
</reference>
<dbReference type="InterPro" id="IPR039417">
    <property type="entry name" value="Peptidase_C1A_papain-like"/>
</dbReference>
<comment type="caution">
    <text evidence="5">The sequence shown here is derived from an EMBL/GenBank/DDBJ whole genome shotgun (WGS) entry which is preliminary data.</text>
</comment>
<dbReference type="SMART" id="SM00645">
    <property type="entry name" value="Pept_C1"/>
    <property type="match status" value="1"/>
</dbReference>
<dbReference type="PANTHER" id="PTHR12411">
    <property type="entry name" value="CYSTEINE PROTEASE FAMILY C1-RELATED"/>
    <property type="match status" value="1"/>
</dbReference>
<feature type="signal peptide" evidence="2">
    <location>
        <begin position="1"/>
        <end position="16"/>
    </location>
</feature>
<dbReference type="AlphaFoldDB" id="A0AA38HQB9"/>
<feature type="domain" description="Peptidase C1A papain C-terminal" evidence="3">
    <location>
        <begin position="121"/>
        <end position="346"/>
    </location>
</feature>
<protein>
    <recommendedName>
        <fullName evidence="7">Cathepsin L</fullName>
    </recommendedName>
</protein>
<keyword evidence="2" id="KW-0732">Signal</keyword>
<comment type="similarity">
    <text evidence="1">Belongs to the peptidase C1 family.</text>
</comment>
<dbReference type="SMART" id="SM00848">
    <property type="entry name" value="Inhibitor_I29"/>
    <property type="match status" value="1"/>
</dbReference>
<dbReference type="SUPFAM" id="SSF54001">
    <property type="entry name" value="Cysteine proteinases"/>
    <property type="match status" value="1"/>
</dbReference>
<evidence type="ECO:0000313" key="6">
    <source>
        <dbReference type="Proteomes" id="UP001168821"/>
    </source>
</evidence>
<dbReference type="GO" id="GO:0006508">
    <property type="term" value="P:proteolysis"/>
    <property type="evidence" value="ECO:0007669"/>
    <property type="project" value="InterPro"/>
</dbReference>
<dbReference type="InterPro" id="IPR038765">
    <property type="entry name" value="Papain-like_cys_pep_sf"/>
</dbReference>
<dbReference type="Pfam" id="PF08246">
    <property type="entry name" value="Inhibitor_I29"/>
    <property type="match status" value="1"/>
</dbReference>
<dbReference type="InterPro" id="IPR013201">
    <property type="entry name" value="Prot_inhib_I29"/>
</dbReference>
<dbReference type="CDD" id="cd02248">
    <property type="entry name" value="Peptidase_C1A"/>
    <property type="match status" value="1"/>
</dbReference>
<sequence>MKTILIFILGIAFVYGGTVPVLSSETVNEQWENFKVTYEKHYDTVDEEIFRKQVFVEKLQFIEEHNSKFKEGLTNFTVGINYMADFTMDEFSDMTNCVTEIDEDDDVPLMLVKVTSTDSAPPASKDWRKDGFMTPVKDQVGPTCWAYAGVGAIEAQYKIKQKKENTYILSEQQLIDCWADVEECGGAATLPCVYLYSKIKGLELNEEYQSKTEDPKCNYQPDKVKLHTTGYVKIPSSTTDKKAWTMDKIASIGPVTATLCFTDEDVNVFDAFKSAEVFSFTGDCDKTTAEKYLHAVVVAGYYTSEKENYWLIKNSYGTTWGDQGYMKLSMDEVKSGHITRSIRYPLL</sequence>
<keyword evidence="6" id="KW-1185">Reference proteome</keyword>
<dbReference type="Gene3D" id="3.90.70.10">
    <property type="entry name" value="Cysteine proteinases"/>
    <property type="match status" value="1"/>
</dbReference>
<name>A0AA38HQB9_9CUCU</name>
<dbReference type="EMBL" id="JALNTZ010000009">
    <property type="protein sequence ID" value="KAJ3640752.1"/>
    <property type="molecule type" value="Genomic_DNA"/>
</dbReference>
<gene>
    <name evidence="5" type="ORF">Zmor_027295</name>
</gene>
<evidence type="ECO:0000259" key="4">
    <source>
        <dbReference type="SMART" id="SM00848"/>
    </source>
</evidence>
<evidence type="ECO:0000313" key="5">
    <source>
        <dbReference type="EMBL" id="KAJ3640752.1"/>
    </source>
</evidence>
<feature type="chain" id="PRO_5041257167" description="Cathepsin L" evidence="2">
    <location>
        <begin position="17"/>
        <end position="347"/>
    </location>
</feature>
<dbReference type="GO" id="GO:0008234">
    <property type="term" value="F:cysteine-type peptidase activity"/>
    <property type="evidence" value="ECO:0007669"/>
    <property type="project" value="InterPro"/>
</dbReference>
<accession>A0AA38HQB9</accession>
<dbReference type="Pfam" id="PF00112">
    <property type="entry name" value="Peptidase_C1"/>
    <property type="match status" value="1"/>
</dbReference>
<evidence type="ECO:0000256" key="2">
    <source>
        <dbReference type="SAM" id="SignalP"/>
    </source>
</evidence>
<dbReference type="Proteomes" id="UP001168821">
    <property type="component" value="Unassembled WGS sequence"/>
</dbReference>
<evidence type="ECO:0008006" key="7">
    <source>
        <dbReference type="Google" id="ProtNLM"/>
    </source>
</evidence>
<feature type="domain" description="Cathepsin propeptide inhibitor" evidence="4">
    <location>
        <begin position="31"/>
        <end position="91"/>
    </location>
</feature>
<dbReference type="InterPro" id="IPR013128">
    <property type="entry name" value="Peptidase_C1A"/>
</dbReference>
<evidence type="ECO:0000256" key="1">
    <source>
        <dbReference type="ARBA" id="ARBA00008455"/>
    </source>
</evidence>
<proteinExistence type="inferred from homology"/>
<dbReference type="InterPro" id="IPR000668">
    <property type="entry name" value="Peptidase_C1A_C"/>
</dbReference>
<organism evidence="5 6">
    <name type="scientific">Zophobas morio</name>
    <dbReference type="NCBI Taxonomy" id="2755281"/>
    <lineage>
        <taxon>Eukaryota</taxon>
        <taxon>Metazoa</taxon>
        <taxon>Ecdysozoa</taxon>
        <taxon>Arthropoda</taxon>
        <taxon>Hexapoda</taxon>
        <taxon>Insecta</taxon>
        <taxon>Pterygota</taxon>
        <taxon>Neoptera</taxon>
        <taxon>Endopterygota</taxon>
        <taxon>Coleoptera</taxon>
        <taxon>Polyphaga</taxon>
        <taxon>Cucujiformia</taxon>
        <taxon>Tenebrionidae</taxon>
        <taxon>Zophobas</taxon>
    </lineage>
</organism>
<evidence type="ECO:0000259" key="3">
    <source>
        <dbReference type="SMART" id="SM00645"/>
    </source>
</evidence>